<sequence>MLQGHNRLTSRSQVQAVKAKLLANATTGKLRSAFGLSPLPDKILYLDPNQAAPEPISGL</sequence>
<dbReference type="EMBL" id="CP104144">
    <property type="protein sequence ID" value="UWU17010.1"/>
    <property type="molecule type" value="Genomic_DNA"/>
</dbReference>
<dbReference type="RefSeq" id="WP_027509817.1">
    <property type="nucleotide sequence ID" value="NZ_CP104144.1"/>
</dbReference>
<evidence type="ECO:0000313" key="2">
    <source>
        <dbReference type="Proteomes" id="UP001060123"/>
    </source>
</evidence>
<evidence type="ECO:0000313" key="1">
    <source>
        <dbReference type="EMBL" id="UWU17010.1"/>
    </source>
</evidence>
<reference evidence="1" key="1">
    <citation type="submission" date="2022-09" db="EMBL/GenBank/DDBJ databases">
        <title>Australian commercial rhizobial inoculants.</title>
        <authorList>
            <person name="Kohlmeier M.G."/>
            <person name="O'Hara G.W."/>
            <person name="Colombi E."/>
            <person name="Ramsay J.P."/>
            <person name="Terpolilli J."/>
        </authorList>
    </citation>
    <scope>NUCLEOTIDE SEQUENCE</scope>
    <source>
        <strain evidence="1">WSM1592</strain>
        <plasmid evidence="1">pWSM1592_1</plasmid>
    </source>
</reference>
<protein>
    <submittedName>
        <fullName evidence="1">Uncharacterized protein</fullName>
    </submittedName>
</protein>
<gene>
    <name evidence="1" type="ORF">N2599_29865</name>
</gene>
<keyword evidence="2" id="KW-1185">Reference proteome</keyword>
<accession>A0ABY5XQV7</accession>
<organism evidence="1 2">
    <name type="scientific">Rhizobium sullae</name>
    <name type="common">Rhizobium hedysari</name>
    <dbReference type="NCBI Taxonomy" id="50338"/>
    <lineage>
        <taxon>Bacteria</taxon>
        <taxon>Pseudomonadati</taxon>
        <taxon>Pseudomonadota</taxon>
        <taxon>Alphaproteobacteria</taxon>
        <taxon>Hyphomicrobiales</taxon>
        <taxon>Rhizobiaceae</taxon>
        <taxon>Rhizobium/Agrobacterium group</taxon>
        <taxon>Rhizobium</taxon>
    </lineage>
</organism>
<geneLocation type="plasmid" evidence="1 2">
    <name>pWSM1592_1</name>
</geneLocation>
<keyword evidence="1" id="KW-0614">Plasmid</keyword>
<proteinExistence type="predicted"/>
<name>A0ABY5XQV7_RHISU</name>
<dbReference type="Proteomes" id="UP001060123">
    <property type="component" value="Plasmid pWSM1592_1"/>
</dbReference>